<dbReference type="HOGENOM" id="CLU_716802_0_0_1"/>
<name>A0A075B1S8_ROZAC</name>
<evidence type="ECO:0000256" key="1">
    <source>
        <dbReference type="SAM" id="MobiDB-lite"/>
    </source>
</evidence>
<sequence>DYAPSDTESEGELQSEVDTEDEDQSISTRLQQNQQYMDQQLDAPSTWILEPQTWQTTEGTNAVLIRKPTASKMPHRLINPYIYRNIQNLGTLDDLAVLLDTPDDWEQRYNRIVTDGRIIRKLNRFISLPDDAHEADIQFSFAGLVQVIATYLDLDLQSSSETKIIVGGILARYQYDLRSKTDPHFFGINGKNLIASEAKTHRTFAPGEMWYRSSRGIQVVSALYAFNCPTFLFTQRQWKLFVENVDRNAILTFPYDDNPDYTHHINSSLVQPMGKTFLKAIVLCLLSRRDSLDQTIQELTLKECSNVIDTPKDSIIKPKYFETSDKPKTQSARFLGEPKPSYLSGYDDKGQPIYSLVRVVPQEVVARIEDEIAVQENKEYEWQPVK</sequence>
<feature type="non-terminal residue" evidence="2">
    <location>
        <position position="1"/>
    </location>
</feature>
<proteinExistence type="predicted"/>
<dbReference type="AlphaFoldDB" id="A0A075B1S8"/>
<evidence type="ECO:0000313" key="3">
    <source>
        <dbReference type="Proteomes" id="UP000030755"/>
    </source>
</evidence>
<dbReference type="OMA" id="KEYEWQP"/>
<dbReference type="Proteomes" id="UP000030755">
    <property type="component" value="Unassembled WGS sequence"/>
</dbReference>
<dbReference type="EMBL" id="KE560547">
    <property type="protein sequence ID" value="EPZ36494.1"/>
    <property type="molecule type" value="Genomic_DNA"/>
</dbReference>
<dbReference type="OrthoDB" id="2130664at2759"/>
<keyword evidence="3" id="KW-1185">Reference proteome</keyword>
<reference evidence="2 3" key="1">
    <citation type="journal article" date="2013" name="Curr. Biol.">
        <title>Shared signatures of parasitism and phylogenomics unite Cryptomycota and microsporidia.</title>
        <authorList>
            <person name="James T.Y."/>
            <person name="Pelin A."/>
            <person name="Bonen L."/>
            <person name="Ahrendt S."/>
            <person name="Sain D."/>
            <person name="Corradi N."/>
            <person name="Stajich J.E."/>
        </authorList>
    </citation>
    <scope>NUCLEOTIDE SEQUENCE [LARGE SCALE GENOMIC DNA]</scope>
    <source>
        <strain evidence="2 3">CSF55</strain>
    </source>
</reference>
<feature type="region of interest" description="Disordered" evidence="1">
    <location>
        <begin position="1"/>
        <end position="28"/>
    </location>
</feature>
<organism evidence="2 3">
    <name type="scientific">Rozella allomycis (strain CSF55)</name>
    <dbReference type="NCBI Taxonomy" id="988480"/>
    <lineage>
        <taxon>Eukaryota</taxon>
        <taxon>Fungi</taxon>
        <taxon>Fungi incertae sedis</taxon>
        <taxon>Cryptomycota</taxon>
        <taxon>Cryptomycota incertae sedis</taxon>
        <taxon>Rozella</taxon>
    </lineage>
</organism>
<accession>A0A075B1S8</accession>
<protein>
    <submittedName>
        <fullName evidence="2">Uncharacterized protein</fullName>
    </submittedName>
</protein>
<evidence type="ECO:0000313" key="2">
    <source>
        <dbReference type="EMBL" id="EPZ36494.1"/>
    </source>
</evidence>
<gene>
    <name evidence="2" type="ORF">O9G_005506</name>
</gene>
<feature type="compositionally biased region" description="Acidic residues" evidence="1">
    <location>
        <begin position="7"/>
        <end position="24"/>
    </location>
</feature>